<protein>
    <submittedName>
        <fullName evidence="1">Uncharacterized protein</fullName>
    </submittedName>
</protein>
<gene>
    <name evidence="1" type="ORF">JKG61_20850</name>
</gene>
<dbReference type="EMBL" id="JAERTY010000013">
    <property type="protein sequence ID" value="MBL1411218.1"/>
    <property type="molecule type" value="Genomic_DNA"/>
</dbReference>
<dbReference type="Proteomes" id="UP000625283">
    <property type="component" value="Unassembled WGS sequence"/>
</dbReference>
<evidence type="ECO:0000313" key="2">
    <source>
        <dbReference type="Proteomes" id="UP000625283"/>
    </source>
</evidence>
<keyword evidence="2" id="KW-1185">Reference proteome</keyword>
<reference evidence="1 2" key="1">
    <citation type="submission" date="2021-01" db="EMBL/GenBank/DDBJ databases">
        <title>C459-1 draft genome sequence.</title>
        <authorList>
            <person name="Zhang X.-F."/>
        </authorList>
    </citation>
    <scope>NUCLEOTIDE SEQUENCE [LARGE SCALE GENOMIC DNA]</scope>
    <source>
        <strain evidence="2">C459-1</strain>
    </source>
</reference>
<accession>A0ABS1R977</accession>
<proteinExistence type="predicted"/>
<dbReference type="RefSeq" id="WP_202104947.1">
    <property type="nucleotide sequence ID" value="NZ_JAERTY010000013.1"/>
</dbReference>
<comment type="caution">
    <text evidence="1">The sequence shown here is derived from an EMBL/GenBank/DDBJ whole genome shotgun (WGS) entry which is preliminary data.</text>
</comment>
<sequence>MYENSVLSHFAMVEGRGRNTGGTLNHEYMLTDYQGNVWVSFEEDNGVAVIRQDNGYYPFGLVMPDSVVPAQANKNLYNRGSEWQNDISDLPDCYKTHYRN</sequence>
<evidence type="ECO:0000313" key="1">
    <source>
        <dbReference type="EMBL" id="MBL1411218.1"/>
    </source>
</evidence>
<organism evidence="1 2">
    <name type="scientific">Sphingobacterium faecale</name>
    <dbReference type="NCBI Taxonomy" id="2803775"/>
    <lineage>
        <taxon>Bacteria</taxon>
        <taxon>Pseudomonadati</taxon>
        <taxon>Bacteroidota</taxon>
        <taxon>Sphingobacteriia</taxon>
        <taxon>Sphingobacteriales</taxon>
        <taxon>Sphingobacteriaceae</taxon>
        <taxon>Sphingobacterium</taxon>
    </lineage>
</organism>
<name>A0ABS1R977_9SPHI</name>